<evidence type="ECO:0000256" key="2">
    <source>
        <dbReference type="ARBA" id="ARBA00022490"/>
    </source>
</evidence>
<dbReference type="Pfam" id="PF00929">
    <property type="entry name" value="RNase_T"/>
    <property type="match status" value="1"/>
</dbReference>
<gene>
    <name evidence="8" type="ORF">INT44_000169</name>
</gene>
<dbReference type="GO" id="GO:0031047">
    <property type="term" value="P:regulatory ncRNA-mediated gene silencing"/>
    <property type="evidence" value="ECO:0007669"/>
    <property type="project" value="UniProtKB-KW"/>
</dbReference>
<dbReference type="SMART" id="SM00479">
    <property type="entry name" value="EXOIII"/>
    <property type="match status" value="1"/>
</dbReference>
<dbReference type="InterPro" id="IPR051274">
    <property type="entry name" value="3-5_Exoribonuclease"/>
</dbReference>
<sequence length="973" mass="109819">MESALREQPLKNTKAAVDVDADVDKLTNSVDKLRLDLADLGYSTKGNKQTLQKRLKQAKKNNVGLVKNEKTENTESNEKEETSNKLVNSGFDCLFSFSSQKSLPSQPFDYYLFFDVEATCEKNNKNYPHEIIEFPVLLVEGESFEIVDQYRSYVKPSINPTLSEFCTTLTGISQETVDNSPDFIEVLNEFQQWMAKYSLFQDKSAIFVTDGPFDINKFIAKQCIHDKISVPTYFHRWVDIRRIYANFYRCRQENITGMLAALDMDFEGRAHSGLDDAKNVYNIAKRMRDKGCRFKKSTKFRTYLGRECLDLAFRLNGRFQQFNLPTNVHRDWVAIKLSNLLLQYPAGITEAIVLTELESQWTDIDKEYQNGTGTRYHSIDHIYNGSFSSDCILEVTIEKFYYIPGTCFTVLVVSDNTSIRKVELLLHQKYTFLLGNHVQTSSRPFLEKRKVKLAVVGVVVSKSSIESLSGSQPQDDEKMARVSKLPRIPPTEQLVFLLSATYDRAFVTSQFGSDCLSNLRASHTRRYKLWLKILHIDKAAHTSSAAAYGNNRGQYLKLYLCDTSDEGSGAILTLYDYQISLSSMLKKGDFIGLYHPGLIESSTESQTLGDGGVLLEYTNETVIFCMTEQDAEAAELTNLMKRYPSSDPSRSEKSASQAANSIVSQLSDLAGDSKDVMDCRMYKKRVYIKNLRSHMINITLFGRIVAMANNNPYRGGKGDQPMDRYAIRLVDETAQIDVTLWEAVGHRARRLREGHYVLITGLSTSKVYKDSNGQTTWYVNGSTSCGTEIINVSTIQCLLASSCFRKIVGLNTISNYEQCHVCATVTGWYISDENGERRLWEGEIKEDGTVIEDKNSGVRLSHTKCYGHKSCLRSVTVADEGQLPYCSFCACSVYNQQDLVRIFAGELDEEGAVLYWTLDDGTGEVVFAEAGQDISAEFLNSTASQFLTLGIKGQLQALDSVVGKEYWMSMNQV</sequence>
<dbReference type="EMBL" id="JAEPRA010000017">
    <property type="protein sequence ID" value="KAG2174055.1"/>
    <property type="molecule type" value="Genomic_DNA"/>
</dbReference>
<dbReference type="InterPro" id="IPR035201">
    <property type="entry name" value="Cdc24_OB1"/>
</dbReference>
<evidence type="ECO:0000256" key="6">
    <source>
        <dbReference type="ARBA" id="ARBA00023158"/>
    </source>
</evidence>
<dbReference type="InterPro" id="IPR036397">
    <property type="entry name" value="RNaseH_sf"/>
</dbReference>
<dbReference type="Pfam" id="PF17246">
    <property type="entry name" value="CDC24_OB1"/>
    <property type="match status" value="1"/>
</dbReference>
<comment type="subcellular location">
    <subcellularLocation>
        <location evidence="1">Cytoplasm</location>
    </subcellularLocation>
</comment>
<dbReference type="InterPro" id="IPR012337">
    <property type="entry name" value="RNaseH-like_sf"/>
</dbReference>
<dbReference type="GO" id="GO:0003676">
    <property type="term" value="F:nucleic acid binding"/>
    <property type="evidence" value="ECO:0007669"/>
    <property type="project" value="InterPro"/>
</dbReference>
<feature type="domain" description="SAP" evidence="7">
    <location>
        <begin position="25"/>
        <end position="59"/>
    </location>
</feature>
<dbReference type="GO" id="GO:0000175">
    <property type="term" value="F:3'-5'-RNA exonuclease activity"/>
    <property type="evidence" value="ECO:0007669"/>
    <property type="project" value="InterPro"/>
</dbReference>
<dbReference type="Pfam" id="PF17244">
    <property type="entry name" value="CDC24_OB3"/>
    <property type="match status" value="1"/>
</dbReference>
<dbReference type="AlphaFoldDB" id="A0A8H7PHY2"/>
<dbReference type="Gene3D" id="2.40.50.140">
    <property type="entry name" value="Nucleic acid-binding proteins"/>
    <property type="match status" value="1"/>
</dbReference>
<comment type="caution">
    <text evidence="8">The sequence shown here is derived from an EMBL/GenBank/DDBJ whole genome shotgun (WGS) entry which is preliminary data.</text>
</comment>
<dbReference type="PANTHER" id="PTHR23044">
    <property type="entry name" value="3'-5' EXONUCLEASE ERI1-RELATED"/>
    <property type="match status" value="1"/>
</dbReference>
<keyword evidence="9" id="KW-1185">Reference proteome</keyword>
<dbReference type="CDD" id="cd06133">
    <property type="entry name" value="ERI-1_3'hExo_like"/>
    <property type="match status" value="1"/>
</dbReference>
<accession>A0A8H7PHY2</accession>
<evidence type="ECO:0000313" key="8">
    <source>
        <dbReference type="EMBL" id="KAG2174055.1"/>
    </source>
</evidence>
<keyword evidence="6" id="KW-0943">RNA-mediated gene silencing</keyword>
<evidence type="ECO:0000256" key="3">
    <source>
        <dbReference type="ARBA" id="ARBA00022722"/>
    </source>
</evidence>
<dbReference type="InterPro" id="IPR047201">
    <property type="entry name" value="ERI-1_3'hExo-like"/>
</dbReference>
<keyword evidence="2" id="KW-0963">Cytoplasm</keyword>
<keyword evidence="3" id="KW-0540">Nuclease</keyword>
<dbReference type="Gene3D" id="3.30.420.10">
    <property type="entry name" value="Ribonuclease H-like superfamily/Ribonuclease H"/>
    <property type="match status" value="1"/>
</dbReference>
<evidence type="ECO:0000256" key="1">
    <source>
        <dbReference type="ARBA" id="ARBA00004496"/>
    </source>
</evidence>
<dbReference type="InterPro" id="IPR003034">
    <property type="entry name" value="SAP_dom"/>
</dbReference>
<evidence type="ECO:0000256" key="4">
    <source>
        <dbReference type="ARBA" id="ARBA00022801"/>
    </source>
</evidence>
<dbReference type="OrthoDB" id="10265890at2759"/>
<keyword evidence="5" id="KW-0269">Exonuclease</keyword>
<dbReference type="SUPFAM" id="SSF53098">
    <property type="entry name" value="Ribonuclease H-like"/>
    <property type="match status" value="1"/>
</dbReference>
<dbReference type="GO" id="GO:0005737">
    <property type="term" value="C:cytoplasm"/>
    <property type="evidence" value="ECO:0007669"/>
    <property type="project" value="UniProtKB-SubCell"/>
</dbReference>
<organism evidence="8 9">
    <name type="scientific">Umbelopsis vinacea</name>
    <dbReference type="NCBI Taxonomy" id="44442"/>
    <lineage>
        <taxon>Eukaryota</taxon>
        <taxon>Fungi</taxon>
        <taxon>Fungi incertae sedis</taxon>
        <taxon>Mucoromycota</taxon>
        <taxon>Mucoromycotina</taxon>
        <taxon>Umbelopsidomycetes</taxon>
        <taxon>Umbelopsidales</taxon>
        <taxon>Umbelopsidaceae</taxon>
        <taxon>Umbelopsis</taxon>
    </lineage>
</organism>
<dbReference type="InterPro" id="IPR035203">
    <property type="entry name" value="Cdc24_OB3"/>
</dbReference>
<evidence type="ECO:0000259" key="7">
    <source>
        <dbReference type="PROSITE" id="PS50800"/>
    </source>
</evidence>
<dbReference type="SUPFAM" id="SSF50249">
    <property type="entry name" value="Nucleic acid-binding proteins"/>
    <property type="match status" value="1"/>
</dbReference>
<keyword evidence="4" id="KW-0378">Hydrolase</keyword>
<dbReference type="InterPro" id="IPR013520">
    <property type="entry name" value="Ribonucl_H"/>
</dbReference>
<name>A0A8H7PHY2_9FUNG</name>
<dbReference type="InterPro" id="IPR012340">
    <property type="entry name" value="NA-bd_OB-fold"/>
</dbReference>
<dbReference type="PANTHER" id="PTHR23044:SF61">
    <property type="entry name" value="3'-5' EXORIBONUCLEASE 1-RELATED"/>
    <property type="match status" value="1"/>
</dbReference>
<dbReference type="InterPro" id="IPR035200">
    <property type="entry name" value="Cdc24_OB2"/>
</dbReference>
<dbReference type="Proteomes" id="UP000612746">
    <property type="component" value="Unassembled WGS sequence"/>
</dbReference>
<dbReference type="PROSITE" id="PS50800">
    <property type="entry name" value="SAP"/>
    <property type="match status" value="1"/>
</dbReference>
<protein>
    <recommendedName>
        <fullName evidence="7">SAP domain-containing protein</fullName>
    </recommendedName>
</protein>
<reference evidence="8" key="1">
    <citation type="submission" date="2020-12" db="EMBL/GenBank/DDBJ databases">
        <title>Metabolic potential, ecology and presence of endohyphal bacteria is reflected in genomic diversity of Mucoromycotina.</title>
        <authorList>
            <person name="Muszewska A."/>
            <person name="Okrasinska A."/>
            <person name="Steczkiewicz K."/>
            <person name="Drgas O."/>
            <person name="Orlowska M."/>
            <person name="Perlinska-Lenart U."/>
            <person name="Aleksandrzak-Piekarczyk T."/>
            <person name="Szatraj K."/>
            <person name="Zielenkiewicz U."/>
            <person name="Pilsyk S."/>
            <person name="Malc E."/>
            <person name="Mieczkowski P."/>
            <person name="Kruszewska J.S."/>
            <person name="Biernat P."/>
            <person name="Pawlowska J."/>
        </authorList>
    </citation>
    <scope>NUCLEOTIDE SEQUENCE</scope>
    <source>
        <strain evidence="8">WA0000051536</strain>
    </source>
</reference>
<evidence type="ECO:0000313" key="9">
    <source>
        <dbReference type="Proteomes" id="UP000612746"/>
    </source>
</evidence>
<evidence type="ECO:0000256" key="5">
    <source>
        <dbReference type="ARBA" id="ARBA00022839"/>
    </source>
</evidence>
<proteinExistence type="predicted"/>
<feature type="non-terminal residue" evidence="8">
    <location>
        <position position="1"/>
    </location>
</feature>
<dbReference type="Pfam" id="PF17245">
    <property type="entry name" value="CDC24_OB2"/>
    <property type="match status" value="1"/>
</dbReference>